<accession>A0ABN0QGQ6</accession>
<dbReference type="SUPFAM" id="SSF51735">
    <property type="entry name" value="NAD(P)-binding Rossmann-fold domains"/>
    <property type="match status" value="1"/>
</dbReference>
<reference evidence="5 6" key="1">
    <citation type="submission" date="2013-08" db="EMBL/GenBank/DDBJ databases">
        <title>Flavobacterium saliperosum type strain genome sequencing.</title>
        <authorList>
            <person name="Lee K."/>
            <person name="Yi H."/>
            <person name="Park S."/>
            <person name="Chun J."/>
        </authorList>
    </citation>
    <scope>NUCLEOTIDE SEQUENCE [LARGE SCALE GENOMIC DNA]</scope>
    <source>
        <strain evidence="5 6">S13</strain>
    </source>
</reference>
<dbReference type="Gene3D" id="3.30.360.10">
    <property type="entry name" value="Dihydrodipicolinate Reductase, domain 2"/>
    <property type="match status" value="1"/>
</dbReference>
<evidence type="ECO:0000313" key="5">
    <source>
        <dbReference type="EMBL" id="ESU25771.1"/>
    </source>
</evidence>
<dbReference type="Proteomes" id="UP000018234">
    <property type="component" value="Unassembled WGS sequence"/>
</dbReference>
<dbReference type="Pfam" id="PF16653">
    <property type="entry name" value="Sacchrp_dh_C"/>
    <property type="match status" value="1"/>
</dbReference>
<organism evidence="5 6">
    <name type="scientific">Flavobacterium saliperosum S13</name>
    <dbReference type="NCBI Taxonomy" id="1341155"/>
    <lineage>
        <taxon>Bacteria</taxon>
        <taxon>Pseudomonadati</taxon>
        <taxon>Bacteroidota</taxon>
        <taxon>Flavobacteriia</taxon>
        <taxon>Flavobacteriales</taxon>
        <taxon>Flavobacteriaceae</taxon>
        <taxon>Flavobacterium</taxon>
    </lineage>
</organism>
<dbReference type="PANTHER" id="PTHR11133">
    <property type="entry name" value="SACCHAROPINE DEHYDROGENASE"/>
    <property type="match status" value="1"/>
</dbReference>
<evidence type="ECO:0000259" key="3">
    <source>
        <dbReference type="Pfam" id="PF03435"/>
    </source>
</evidence>
<feature type="region of interest" description="Disordered" evidence="2">
    <location>
        <begin position="1"/>
        <end position="48"/>
    </location>
</feature>
<dbReference type="InterPro" id="IPR051168">
    <property type="entry name" value="AASS"/>
</dbReference>
<evidence type="ECO:0000256" key="2">
    <source>
        <dbReference type="SAM" id="MobiDB-lite"/>
    </source>
</evidence>
<evidence type="ECO:0000313" key="6">
    <source>
        <dbReference type="Proteomes" id="UP000018234"/>
    </source>
</evidence>
<dbReference type="InterPro" id="IPR032095">
    <property type="entry name" value="Sacchrp_dh-like_C"/>
</dbReference>
<dbReference type="EMBL" id="AVFO01000027">
    <property type="protein sequence ID" value="ESU25771.1"/>
    <property type="molecule type" value="Genomic_DNA"/>
</dbReference>
<dbReference type="InterPro" id="IPR036291">
    <property type="entry name" value="NAD(P)-bd_dom_sf"/>
</dbReference>
<feature type="compositionally biased region" description="Polar residues" evidence="2">
    <location>
        <begin position="34"/>
        <end position="48"/>
    </location>
</feature>
<proteinExistence type="predicted"/>
<keyword evidence="1" id="KW-0560">Oxidoreductase</keyword>
<feature type="domain" description="Saccharopine dehydrogenase-like C-terminal" evidence="4">
    <location>
        <begin position="187"/>
        <end position="415"/>
    </location>
</feature>
<sequence>MSKKEIASQARNDKNTTTLHYPLKTNKLPITPNAIPQKNSNFIPSNNKQQHMKTHHTIIIAGAGGIAEAVGLLLMEWSEVHPTLFIGDRIPEKAKKVAEWIAAGTTKPCSVQDFHLDENNLTDEMKVLFDEGDIILDCLPGSQAPRIAQFAKDFHMHYANLTEYVAETEAIIALAKEAKTGFVLQTGLAPGYIDLLAHGLFQQFCKDFGVEKVDKLEFKVGALTNHAVAPHYYGFTWSPVGVATEYLKDTIVLRDYKKTTLPSLSERATILIDGTAYEEDLTSGGAADLPDALSGKVRSLDYKTLRHPGHYAWIAEQLTNSDKSDEAIKVLQQKMEAIIPHIEDDQIVLYAAVEGKDASGTLRRREIAKKIVSQKVGNHQLRAIQTTTAAPLAQAAQLLLEGSLSGVILQSQIDSEIFLNGNYVVKVYGKV</sequence>
<evidence type="ECO:0000259" key="4">
    <source>
        <dbReference type="Pfam" id="PF16653"/>
    </source>
</evidence>
<keyword evidence="6" id="KW-1185">Reference proteome</keyword>
<dbReference type="RefSeq" id="WP_023576583.1">
    <property type="nucleotide sequence ID" value="NZ_AVFO01000027.1"/>
</dbReference>
<feature type="compositionally biased region" description="Basic and acidic residues" evidence="2">
    <location>
        <begin position="1"/>
        <end position="14"/>
    </location>
</feature>
<gene>
    <name evidence="5" type="ORF">FSS13T_15640</name>
</gene>
<protein>
    <submittedName>
        <fullName evidence="5">Saccharopine dehydrogenase</fullName>
    </submittedName>
</protein>
<dbReference type="InterPro" id="IPR005097">
    <property type="entry name" value="Sacchrp_dh_NADP-bd"/>
</dbReference>
<comment type="caution">
    <text evidence="5">The sequence shown here is derived from an EMBL/GenBank/DDBJ whole genome shotgun (WGS) entry which is preliminary data.</text>
</comment>
<dbReference type="SUPFAM" id="SSF55347">
    <property type="entry name" value="Glyceraldehyde-3-phosphate dehydrogenase-like, C-terminal domain"/>
    <property type="match status" value="1"/>
</dbReference>
<dbReference type="PANTHER" id="PTHR11133:SF22">
    <property type="entry name" value="ALPHA-AMINOADIPIC SEMIALDEHYDE SYNTHASE, MITOCHONDRIAL"/>
    <property type="match status" value="1"/>
</dbReference>
<evidence type="ECO:0000256" key="1">
    <source>
        <dbReference type="ARBA" id="ARBA00023002"/>
    </source>
</evidence>
<name>A0ABN0QGQ6_9FLAO</name>
<feature type="domain" description="Saccharopine dehydrogenase NADP binding" evidence="3">
    <location>
        <begin position="58"/>
        <end position="180"/>
    </location>
</feature>
<dbReference type="Pfam" id="PF03435">
    <property type="entry name" value="Sacchrp_dh_NADP"/>
    <property type="match status" value="1"/>
</dbReference>
<dbReference type="Gene3D" id="3.40.50.720">
    <property type="entry name" value="NAD(P)-binding Rossmann-like Domain"/>
    <property type="match status" value="1"/>
</dbReference>